<proteinExistence type="predicted"/>
<dbReference type="SUPFAM" id="SSF52172">
    <property type="entry name" value="CheY-like"/>
    <property type="match status" value="1"/>
</dbReference>
<dbReference type="InterPro" id="IPR001789">
    <property type="entry name" value="Sig_transdc_resp-reg_receiver"/>
</dbReference>
<keyword evidence="1" id="KW-0597">Phosphoprotein</keyword>
<organism evidence="3 4">
    <name type="scientific">Roseivirga thermotolerans</name>
    <dbReference type="NCBI Taxonomy" id="1758176"/>
    <lineage>
        <taxon>Bacteria</taxon>
        <taxon>Pseudomonadati</taxon>
        <taxon>Bacteroidota</taxon>
        <taxon>Cytophagia</taxon>
        <taxon>Cytophagales</taxon>
        <taxon>Roseivirgaceae</taxon>
        <taxon>Roseivirga</taxon>
    </lineage>
</organism>
<comment type="caution">
    <text evidence="3">The sequence shown here is derived from an EMBL/GenBank/DDBJ whole genome shotgun (WGS) entry which is preliminary data.</text>
</comment>
<dbReference type="PANTHER" id="PTHR44520">
    <property type="entry name" value="RESPONSE REGULATOR RCP1-RELATED"/>
    <property type="match status" value="1"/>
</dbReference>
<dbReference type="PROSITE" id="PS50110">
    <property type="entry name" value="RESPONSE_REGULATORY"/>
    <property type="match status" value="1"/>
</dbReference>
<dbReference type="SMART" id="SM00448">
    <property type="entry name" value="REC"/>
    <property type="match status" value="1"/>
</dbReference>
<evidence type="ECO:0000313" key="4">
    <source>
        <dbReference type="Proteomes" id="UP000658258"/>
    </source>
</evidence>
<dbReference type="CDD" id="cd17557">
    <property type="entry name" value="REC_Rcp-like"/>
    <property type="match status" value="1"/>
</dbReference>
<dbReference type="Gene3D" id="3.40.50.2300">
    <property type="match status" value="1"/>
</dbReference>
<feature type="domain" description="Response regulatory" evidence="2">
    <location>
        <begin position="7"/>
        <end position="128"/>
    </location>
</feature>
<dbReference type="EMBL" id="BNAG01000004">
    <property type="protein sequence ID" value="GHE72530.1"/>
    <property type="molecule type" value="Genomic_DNA"/>
</dbReference>
<evidence type="ECO:0000256" key="1">
    <source>
        <dbReference type="PROSITE-ProRule" id="PRU00169"/>
    </source>
</evidence>
<dbReference type="RefSeq" id="WP_189631207.1">
    <property type="nucleotide sequence ID" value="NZ_BNAG01000004.1"/>
</dbReference>
<dbReference type="InterPro" id="IPR052893">
    <property type="entry name" value="TCS_response_regulator"/>
</dbReference>
<gene>
    <name evidence="3" type="ORF">GCM10011340_31100</name>
</gene>
<dbReference type="Pfam" id="PF00072">
    <property type="entry name" value="Response_reg"/>
    <property type="match status" value="1"/>
</dbReference>
<evidence type="ECO:0000259" key="2">
    <source>
        <dbReference type="PROSITE" id="PS50110"/>
    </source>
</evidence>
<accession>A0ABQ3IDP5</accession>
<name>A0ABQ3IDP5_9BACT</name>
<dbReference type="Proteomes" id="UP000658258">
    <property type="component" value="Unassembled WGS sequence"/>
</dbReference>
<dbReference type="InterPro" id="IPR011006">
    <property type="entry name" value="CheY-like_superfamily"/>
</dbReference>
<dbReference type="PANTHER" id="PTHR44520:SF2">
    <property type="entry name" value="RESPONSE REGULATOR RCP1"/>
    <property type="match status" value="1"/>
</dbReference>
<feature type="modified residue" description="4-aspartylphosphate" evidence="1">
    <location>
        <position position="61"/>
    </location>
</feature>
<reference evidence="4" key="1">
    <citation type="journal article" date="2019" name="Int. J. Syst. Evol. Microbiol.">
        <title>The Global Catalogue of Microorganisms (GCM) 10K type strain sequencing project: providing services to taxonomists for standard genome sequencing and annotation.</title>
        <authorList>
            <consortium name="The Broad Institute Genomics Platform"/>
            <consortium name="The Broad Institute Genome Sequencing Center for Infectious Disease"/>
            <person name="Wu L."/>
            <person name="Ma J."/>
        </authorList>
    </citation>
    <scope>NUCLEOTIDE SEQUENCE [LARGE SCALE GENOMIC DNA]</scope>
    <source>
        <strain evidence="4">CGMCC 1.15111</strain>
    </source>
</reference>
<evidence type="ECO:0000313" key="3">
    <source>
        <dbReference type="EMBL" id="GHE72530.1"/>
    </source>
</evidence>
<keyword evidence="4" id="KW-1185">Reference proteome</keyword>
<protein>
    <submittedName>
        <fullName evidence="3">Two-component system response regulator</fullName>
    </submittedName>
</protein>
<sequence length="141" mass="16358">MYDHKTRILYVEDSLADINLFKEFIDDKVELTVVSDGQSAKSYLHRLKQTKSHFPNLIILDINLPEISGFELLNLIKKEQRLKFIPTVMFSSSDNQRDIKDAFSQAANGYVVKPGDLGDYSRAIETFMNYWVYTCKLPQEQ</sequence>